<dbReference type="Proteomes" id="UP000694251">
    <property type="component" value="Chromosome 11"/>
</dbReference>
<evidence type="ECO:0000313" key="1">
    <source>
        <dbReference type="EMBL" id="KAG7556103.1"/>
    </source>
</evidence>
<organism evidence="1 2">
    <name type="scientific">Arabidopsis suecica</name>
    <name type="common">Swedish thale-cress</name>
    <name type="synonym">Cardaminopsis suecica</name>
    <dbReference type="NCBI Taxonomy" id="45249"/>
    <lineage>
        <taxon>Eukaryota</taxon>
        <taxon>Viridiplantae</taxon>
        <taxon>Streptophyta</taxon>
        <taxon>Embryophyta</taxon>
        <taxon>Tracheophyta</taxon>
        <taxon>Spermatophyta</taxon>
        <taxon>Magnoliopsida</taxon>
        <taxon>eudicotyledons</taxon>
        <taxon>Gunneridae</taxon>
        <taxon>Pentapetalae</taxon>
        <taxon>rosids</taxon>
        <taxon>malvids</taxon>
        <taxon>Brassicales</taxon>
        <taxon>Brassicaceae</taxon>
        <taxon>Camelineae</taxon>
        <taxon>Arabidopsis</taxon>
    </lineage>
</organism>
<dbReference type="AlphaFoldDB" id="A0A8T1ZCY9"/>
<proteinExistence type="predicted"/>
<evidence type="ECO:0000313" key="2">
    <source>
        <dbReference type="Proteomes" id="UP000694251"/>
    </source>
</evidence>
<reference evidence="1 2" key="1">
    <citation type="submission" date="2020-12" db="EMBL/GenBank/DDBJ databases">
        <title>Concerted genomic and epigenomic changes stabilize Arabidopsis allopolyploids.</title>
        <authorList>
            <person name="Chen Z."/>
        </authorList>
    </citation>
    <scope>NUCLEOTIDE SEQUENCE [LARGE SCALE GENOMIC DNA]</scope>
    <source>
        <strain evidence="1">As9502</strain>
        <tissue evidence="1">Leaf</tissue>
    </source>
</reference>
<gene>
    <name evidence="1" type="ORF">ISN44_As11g021710</name>
</gene>
<comment type="caution">
    <text evidence="1">The sequence shown here is derived from an EMBL/GenBank/DDBJ whole genome shotgun (WGS) entry which is preliminary data.</text>
</comment>
<dbReference type="EMBL" id="JAEFBJ010000011">
    <property type="protein sequence ID" value="KAG7556103.1"/>
    <property type="molecule type" value="Genomic_DNA"/>
</dbReference>
<sequence>MSIGCLSCLKVICSRKKQSTKEGKPLKAERLPEPVGVISTNENIHKFNFGQQCGRVGSNDDVGSGKVFGRKDYAEVFSSPMNNDFNKVKTFDLREVSKAAAK</sequence>
<accession>A0A8T1ZCY9</accession>
<dbReference type="OrthoDB" id="1028423at2759"/>
<name>A0A8T1ZCY9_ARASU</name>
<protein>
    <submittedName>
        <fullName evidence="1">Uncharacterized protein</fullName>
    </submittedName>
</protein>
<keyword evidence="2" id="KW-1185">Reference proteome</keyword>